<dbReference type="RefSeq" id="WP_281799781.1">
    <property type="nucleotide sequence ID" value="NZ_BSEC01000001.1"/>
</dbReference>
<dbReference type="InterPro" id="IPR022278">
    <property type="entry name" value="Pser_aminoTfrase"/>
</dbReference>
<accession>A0A9W6GQU4</accession>
<feature type="region of interest" description="Disordered" evidence="12">
    <location>
        <begin position="1"/>
        <end position="26"/>
    </location>
</feature>
<dbReference type="InterPro" id="IPR015424">
    <property type="entry name" value="PyrdxlP-dep_Trfase"/>
</dbReference>
<dbReference type="SUPFAM" id="SSF53383">
    <property type="entry name" value="PLP-dependent transferases"/>
    <property type="match status" value="1"/>
</dbReference>
<dbReference type="EC" id="2.6.1.52" evidence="4"/>
<dbReference type="GO" id="GO:0008453">
    <property type="term" value="F:alanine-glyoxylate transaminase activity"/>
    <property type="evidence" value="ECO:0007669"/>
    <property type="project" value="TreeGrafter"/>
</dbReference>
<sequence>MATPKPGRRPANPRFSSGPCAKRPGWTPDRLAGALVGRSHRSDAGRERLARAIDLTREVLQVPADHRIAIVPASDTGAVEIALWSLLGPRGVDVAVWESFSADWATDVLGQLELPQARQLTAPYGALPDLSQLDFDHDVVFAWNGTTSGVRVPDAGFIPADRKGLTICDATSAAFAQDIDFAKLDATTFSWQKVLGGEAAHGVLILSPRAIERLESHVPPWPMPKIFRLTRDRKIVEAIFRGETLNTPSMLAVEDYLDALSWARDIGGLPALRARCDANAAAVAAWVAQTPWIDHLARDPATRANTSVCLVFTDESAARTPAARTSLSRRMVAMIEAEGAGFDFGAYRAAPPGFRIWCGATVETTDVALLTPWLDWAYGEATAAA</sequence>
<comment type="caution">
    <text evidence="13">The sequence shown here is derived from an EMBL/GenBank/DDBJ whole genome shotgun (WGS) entry which is preliminary data.</text>
</comment>
<comment type="cofactor">
    <cofactor evidence="1">
        <name>pyridoxal 5'-phosphate</name>
        <dbReference type="ChEBI" id="CHEBI:597326"/>
    </cofactor>
</comment>
<dbReference type="PANTHER" id="PTHR21152">
    <property type="entry name" value="AMINOTRANSFERASE CLASS V"/>
    <property type="match status" value="1"/>
</dbReference>
<evidence type="ECO:0000256" key="9">
    <source>
        <dbReference type="ARBA" id="ARBA00022898"/>
    </source>
</evidence>
<gene>
    <name evidence="13" type="ORF">LMG27198_02170</name>
</gene>
<dbReference type="Proteomes" id="UP001144323">
    <property type="component" value="Unassembled WGS sequence"/>
</dbReference>
<keyword evidence="14" id="KW-1185">Reference proteome</keyword>
<dbReference type="Gene3D" id="3.40.640.10">
    <property type="entry name" value="Type I PLP-dependent aspartate aminotransferase-like (Major domain)"/>
    <property type="match status" value="1"/>
</dbReference>
<comment type="similarity">
    <text evidence="3">Belongs to the class-V pyridoxal-phosphate-dependent aminotransferase family. SerC subfamily.</text>
</comment>
<dbReference type="PIRSF" id="PIRSF000525">
    <property type="entry name" value="SerC"/>
    <property type="match status" value="1"/>
</dbReference>
<dbReference type="NCBIfam" id="NF002841">
    <property type="entry name" value="PRK03080.1-2"/>
    <property type="match status" value="1"/>
</dbReference>
<keyword evidence="5" id="KW-0963">Cytoplasm</keyword>
<keyword evidence="10" id="KW-0718">Serine biosynthesis</keyword>
<dbReference type="AlphaFoldDB" id="A0A9W6GQU4"/>
<dbReference type="InterPro" id="IPR015421">
    <property type="entry name" value="PyrdxlP-dep_Trfase_major"/>
</dbReference>
<evidence type="ECO:0000313" key="13">
    <source>
        <dbReference type="EMBL" id="GLI91225.1"/>
    </source>
</evidence>
<evidence type="ECO:0000256" key="11">
    <source>
        <dbReference type="ARBA" id="ARBA00049007"/>
    </source>
</evidence>
<keyword evidence="9" id="KW-0663">Pyridoxal phosphate</keyword>
<name>A0A9W6GQU4_9HYPH</name>
<dbReference type="Gene3D" id="3.90.1150.10">
    <property type="entry name" value="Aspartate Aminotransferase, domain 1"/>
    <property type="match status" value="1"/>
</dbReference>
<evidence type="ECO:0000256" key="8">
    <source>
        <dbReference type="ARBA" id="ARBA00022679"/>
    </source>
</evidence>
<dbReference type="NCBIfam" id="TIGR01365">
    <property type="entry name" value="serC_2"/>
    <property type="match status" value="1"/>
</dbReference>
<evidence type="ECO:0000256" key="6">
    <source>
        <dbReference type="ARBA" id="ARBA00022576"/>
    </source>
</evidence>
<dbReference type="GO" id="GO:0004760">
    <property type="term" value="F:L-serine-pyruvate transaminase activity"/>
    <property type="evidence" value="ECO:0007669"/>
    <property type="project" value="TreeGrafter"/>
</dbReference>
<keyword evidence="6 13" id="KW-0032">Aminotransferase</keyword>
<protein>
    <recommendedName>
        <fullName evidence="4">phosphoserine transaminase</fullName>
        <ecNumber evidence="4">2.6.1.52</ecNumber>
    </recommendedName>
</protein>
<evidence type="ECO:0000256" key="3">
    <source>
        <dbReference type="ARBA" id="ARBA00006904"/>
    </source>
</evidence>
<dbReference type="PANTHER" id="PTHR21152:SF40">
    <property type="entry name" value="ALANINE--GLYOXYLATE AMINOTRANSFERASE"/>
    <property type="match status" value="1"/>
</dbReference>
<dbReference type="GO" id="GO:0004648">
    <property type="term" value="F:O-phospho-L-serine:2-oxoglutarate aminotransferase activity"/>
    <property type="evidence" value="ECO:0007669"/>
    <property type="project" value="UniProtKB-EC"/>
</dbReference>
<comment type="pathway">
    <text evidence="2">Amino-acid biosynthesis; L-serine biosynthesis; L-serine from 3-phospho-D-glycerate: step 2/3.</text>
</comment>
<evidence type="ECO:0000256" key="7">
    <source>
        <dbReference type="ARBA" id="ARBA00022605"/>
    </source>
</evidence>
<dbReference type="GO" id="GO:0019265">
    <property type="term" value="P:glycine biosynthetic process, by transamination of glyoxylate"/>
    <property type="evidence" value="ECO:0007669"/>
    <property type="project" value="TreeGrafter"/>
</dbReference>
<keyword evidence="7" id="KW-0028">Amino-acid biosynthesis</keyword>
<proteinExistence type="inferred from homology"/>
<evidence type="ECO:0000256" key="10">
    <source>
        <dbReference type="ARBA" id="ARBA00023299"/>
    </source>
</evidence>
<comment type="catalytic activity">
    <reaction evidence="11">
        <text>O-phospho-L-serine + 2-oxoglutarate = 3-phosphooxypyruvate + L-glutamate</text>
        <dbReference type="Rhea" id="RHEA:14329"/>
        <dbReference type="ChEBI" id="CHEBI:16810"/>
        <dbReference type="ChEBI" id="CHEBI:18110"/>
        <dbReference type="ChEBI" id="CHEBI:29985"/>
        <dbReference type="ChEBI" id="CHEBI:57524"/>
        <dbReference type="EC" id="2.6.1.52"/>
    </reaction>
</comment>
<keyword evidence="8" id="KW-0808">Transferase</keyword>
<organism evidence="13 14">
    <name type="scientific">Methylocystis echinoides</name>
    <dbReference type="NCBI Taxonomy" id="29468"/>
    <lineage>
        <taxon>Bacteria</taxon>
        <taxon>Pseudomonadati</taxon>
        <taxon>Pseudomonadota</taxon>
        <taxon>Alphaproteobacteria</taxon>
        <taxon>Hyphomicrobiales</taxon>
        <taxon>Methylocystaceae</taxon>
        <taxon>Methylocystis</taxon>
    </lineage>
</organism>
<reference evidence="13" key="1">
    <citation type="journal article" date="2023" name="Int. J. Syst. Evol. Microbiol.">
        <title>Methylocystis iwaonis sp. nov., a type II methane-oxidizing bacterium from surface soil of a rice paddy field in Japan, and emended description of the genus Methylocystis (ex Whittenbury et al. 1970) Bowman et al. 1993.</title>
        <authorList>
            <person name="Kaise H."/>
            <person name="Sawadogo J.B."/>
            <person name="Alam M.S."/>
            <person name="Ueno C."/>
            <person name="Dianou D."/>
            <person name="Shinjo R."/>
            <person name="Asakawa S."/>
        </authorList>
    </citation>
    <scope>NUCLEOTIDE SEQUENCE</scope>
    <source>
        <strain evidence="13">LMG27198</strain>
    </source>
</reference>
<dbReference type="InterPro" id="IPR006271">
    <property type="entry name" value="Pser_aminoTfrase_methanosarc"/>
</dbReference>
<evidence type="ECO:0000256" key="4">
    <source>
        <dbReference type="ARBA" id="ARBA00013030"/>
    </source>
</evidence>
<evidence type="ECO:0000256" key="12">
    <source>
        <dbReference type="SAM" id="MobiDB-lite"/>
    </source>
</evidence>
<evidence type="ECO:0000256" key="2">
    <source>
        <dbReference type="ARBA" id="ARBA00005099"/>
    </source>
</evidence>
<evidence type="ECO:0000256" key="5">
    <source>
        <dbReference type="ARBA" id="ARBA00022490"/>
    </source>
</evidence>
<evidence type="ECO:0000256" key="1">
    <source>
        <dbReference type="ARBA" id="ARBA00001933"/>
    </source>
</evidence>
<dbReference type="GO" id="GO:0006564">
    <property type="term" value="P:L-serine biosynthetic process"/>
    <property type="evidence" value="ECO:0007669"/>
    <property type="project" value="UniProtKB-KW"/>
</dbReference>
<dbReference type="EMBL" id="BSEC01000001">
    <property type="protein sequence ID" value="GLI91225.1"/>
    <property type="molecule type" value="Genomic_DNA"/>
</dbReference>
<dbReference type="InterPro" id="IPR015422">
    <property type="entry name" value="PyrdxlP-dep_Trfase_small"/>
</dbReference>
<dbReference type="CDD" id="cd01494">
    <property type="entry name" value="AAT_I"/>
    <property type="match status" value="1"/>
</dbReference>
<evidence type="ECO:0000313" key="14">
    <source>
        <dbReference type="Proteomes" id="UP001144323"/>
    </source>
</evidence>